<dbReference type="Pfam" id="PF03976">
    <property type="entry name" value="PPK2"/>
    <property type="match status" value="1"/>
</dbReference>
<comment type="caution">
    <text evidence="5">The sequence shown here is derived from an EMBL/GenBank/DDBJ whole genome shotgun (WGS) entry which is preliminary data.</text>
</comment>
<comment type="similarity">
    <text evidence="1">Belongs to the polyphosphate kinase 2 (PPK2) family. Class I subfamily.</text>
</comment>
<dbReference type="InterPro" id="IPR016898">
    <property type="entry name" value="Polyphosphate_phosphotransfera"/>
</dbReference>
<dbReference type="InterPro" id="IPR022488">
    <property type="entry name" value="PPK2-related"/>
</dbReference>
<dbReference type="Gene3D" id="3.40.50.300">
    <property type="entry name" value="P-loop containing nucleotide triphosphate hydrolases"/>
    <property type="match status" value="1"/>
</dbReference>
<dbReference type="PIRSF" id="PIRSF028756">
    <property type="entry name" value="PPK2_prd"/>
    <property type="match status" value="1"/>
</dbReference>
<keyword evidence="3 5" id="KW-0418">Kinase</keyword>
<evidence type="ECO:0000313" key="6">
    <source>
        <dbReference type="Proteomes" id="UP000598633"/>
    </source>
</evidence>
<evidence type="ECO:0000256" key="2">
    <source>
        <dbReference type="ARBA" id="ARBA00022679"/>
    </source>
</evidence>
<dbReference type="InterPro" id="IPR027417">
    <property type="entry name" value="P-loop_NTPase"/>
</dbReference>
<dbReference type="Proteomes" id="UP000598633">
    <property type="component" value="Unassembled WGS sequence"/>
</dbReference>
<evidence type="ECO:0000313" key="5">
    <source>
        <dbReference type="EMBL" id="MBD3870557.1"/>
    </source>
</evidence>
<feature type="domain" description="Polyphosphate kinase-2-related" evidence="4">
    <location>
        <begin position="29"/>
        <end position="253"/>
    </location>
</feature>
<dbReference type="GO" id="GO:0006797">
    <property type="term" value="P:polyphosphate metabolic process"/>
    <property type="evidence" value="ECO:0007669"/>
    <property type="project" value="InterPro"/>
</dbReference>
<proteinExistence type="inferred from homology"/>
<accession>A0A8J7CEN3</accession>
<organism evidence="5 6">
    <name type="scientific">Candidatus Sulfomarinibacter kjeldsenii</name>
    <dbReference type="NCBI Taxonomy" id="2885994"/>
    <lineage>
        <taxon>Bacteria</taxon>
        <taxon>Pseudomonadati</taxon>
        <taxon>Acidobacteriota</taxon>
        <taxon>Thermoanaerobaculia</taxon>
        <taxon>Thermoanaerobaculales</taxon>
        <taxon>Candidatus Sulfomarinibacteraceae</taxon>
        <taxon>Candidatus Sulfomarinibacter</taxon>
    </lineage>
</organism>
<sequence>MSYVKKFQVEPGARIQLDKIDADFKPKGLDRDEAEERIRELTVELRDLQHLMYAEDQRSLLIVLQGRDAAGKDGTIRHVFGPMNPQGTRVTSFKVPSKEEQAHDFLWRCHKAAPKRGMVGIFNRSHYEDVLVVRVHDLVPKKIWSKRFDHINAFERLLADKGTIVLKFYLHIDRDEQLERFKKRMNNPKKNWKISDADYTERPYWDAYTEAFEDALSKCSTDIAPWFVVPANRKWARNLVIAEIVADTMKGLNMRFPEPEVDIEEIRRKYHEAERAG</sequence>
<protein>
    <submittedName>
        <fullName evidence="5">Polyphosphate kinase 2 family protein</fullName>
    </submittedName>
</protein>
<dbReference type="SUPFAM" id="SSF52540">
    <property type="entry name" value="P-loop containing nucleoside triphosphate hydrolases"/>
    <property type="match status" value="1"/>
</dbReference>
<dbReference type="InterPro" id="IPR022300">
    <property type="entry name" value="PPK2-rel_1"/>
</dbReference>
<dbReference type="GO" id="GO:0008976">
    <property type="term" value="F:polyphosphate kinase activity"/>
    <property type="evidence" value="ECO:0007669"/>
    <property type="project" value="InterPro"/>
</dbReference>
<gene>
    <name evidence="5" type="ORF">IFJ97_04285</name>
</gene>
<dbReference type="PANTHER" id="PTHR34383:SF3">
    <property type="entry name" value="POLYPHOSPHATE:AMP PHOSPHOTRANSFERASE"/>
    <property type="match status" value="1"/>
</dbReference>
<dbReference type="PANTHER" id="PTHR34383">
    <property type="entry name" value="POLYPHOSPHATE:AMP PHOSPHOTRANSFERASE-RELATED"/>
    <property type="match status" value="1"/>
</dbReference>
<name>A0A8J7CEN3_9BACT</name>
<reference evidence="5 6" key="1">
    <citation type="submission" date="2020-08" db="EMBL/GenBank/DDBJ databases">
        <title>Acidobacteriota in marine sediments use diverse sulfur dissimilation pathways.</title>
        <authorList>
            <person name="Wasmund K."/>
        </authorList>
    </citation>
    <scope>NUCLEOTIDE SEQUENCE [LARGE SCALE GENOMIC DNA]</scope>
    <source>
        <strain evidence="5">MAG AM3-A</strain>
    </source>
</reference>
<evidence type="ECO:0000256" key="3">
    <source>
        <dbReference type="ARBA" id="ARBA00022777"/>
    </source>
</evidence>
<dbReference type="AlphaFoldDB" id="A0A8J7CEN3"/>
<dbReference type="NCBIfam" id="TIGR03709">
    <property type="entry name" value="PPK2_rel_1"/>
    <property type="match status" value="1"/>
</dbReference>
<evidence type="ECO:0000256" key="1">
    <source>
        <dbReference type="ARBA" id="ARBA00009924"/>
    </source>
</evidence>
<dbReference type="EMBL" id="JACXWA010000069">
    <property type="protein sequence ID" value="MBD3870557.1"/>
    <property type="molecule type" value="Genomic_DNA"/>
</dbReference>
<evidence type="ECO:0000259" key="4">
    <source>
        <dbReference type="Pfam" id="PF03976"/>
    </source>
</evidence>
<keyword evidence="2" id="KW-0808">Transferase</keyword>